<dbReference type="Gene3D" id="3.40.630.10">
    <property type="entry name" value="Zn peptidases"/>
    <property type="match status" value="1"/>
</dbReference>
<dbReference type="eggNOG" id="KOG2650">
    <property type="taxonomic scope" value="Eukaryota"/>
</dbReference>
<evidence type="ECO:0000256" key="3">
    <source>
        <dbReference type="PROSITE-ProRule" id="PRU01379"/>
    </source>
</evidence>
<name>K0QZR9_THAOC</name>
<dbReference type="PANTHER" id="PTHR11705:SF119">
    <property type="entry name" value="OS02G0119300 PROTEIN"/>
    <property type="match status" value="1"/>
</dbReference>
<proteinExistence type="inferred from homology"/>
<keyword evidence="5" id="KW-1133">Transmembrane helix</keyword>
<protein>
    <recommendedName>
        <fullName evidence="6">Peptidase M14 domain-containing protein</fullName>
    </recommendedName>
</protein>
<dbReference type="GO" id="GO:0006508">
    <property type="term" value="P:proteolysis"/>
    <property type="evidence" value="ECO:0007669"/>
    <property type="project" value="InterPro"/>
</dbReference>
<evidence type="ECO:0000256" key="1">
    <source>
        <dbReference type="ARBA" id="ARBA00001947"/>
    </source>
</evidence>
<gene>
    <name evidence="7" type="ORF">THAOC_36719</name>
</gene>
<feature type="transmembrane region" description="Helical" evidence="5">
    <location>
        <begin position="73"/>
        <end position="92"/>
    </location>
</feature>
<feature type="active site" description="Proton donor/acceptor" evidence="3">
    <location>
        <position position="629"/>
    </location>
</feature>
<keyword evidence="8" id="KW-1185">Reference proteome</keyword>
<organism evidence="7 8">
    <name type="scientific">Thalassiosira oceanica</name>
    <name type="common">Marine diatom</name>
    <dbReference type="NCBI Taxonomy" id="159749"/>
    <lineage>
        <taxon>Eukaryota</taxon>
        <taxon>Sar</taxon>
        <taxon>Stramenopiles</taxon>
        <taxon>Ochrophyta</taxon>
        <taxon>Bacillariophyta</taxon>
        <taxon>Coscinodiscophyceae</taxon>
        <taxon>Thalassiosirophycidae</taxon>
        <taxon>Thalassiosirales</taxon>
        <taxon>Thalassiosiraceae</taxon>
        <taxon>Thalassiosira</taxon>
    </lineage>
</organism>
<evidence type="ECO:0000259" key="6">
    <source>
        <dbReference type="PROSITE" id="PS52035"/>
    </source>
</evidence>
<dbReference type="SMART" id="SM00631">
    <property type="entry name" value="Zn_pept"/>
    <property type="match status" value="1"/>
</dbReference>
<dbReference type="OrthoDB" id="47466at2759"/>
<dbReference type="EMBL" id="AGNL01049307">
    <property type="protein sequence ID" value="EJK44720.1"/>
    <property type="molecule type" value="Genomic_DNA"/>
</dbReference>
<dbReference type="Pfam" id="PF00246">
    <property type="entry name" value="Peptidase_M14"/>
    <property type="match status" value="1"/>
</dbReference>
<dbReference type="AlphaFoldDB" id="K0QZR9"/>
<dbReference type="Proteomes" id="UP000266841">
    <property type="component" value="Unassembled WGS sequence"/>
</dbReference>
<accession>K0QZR9</accession>
<comment type="cofactor">
    <cofactor evidence="1">
        <name>Zn(2+)</name>
        <dbReference type="ChEBI" id="CHEBI:29105"/>
    </cofactor>
</comment>
<dbReference type="SUPFAM" id="SSF53187">
    <property type="entry name" value="Zn-dependent exopeptidases"/>
    <property type="match status" value="1"/>
</dbReference>
<dbReference type="GO" id="GO:0004181">
    <property type="term" value="F:metallocarboxypeptidase activity"/>
    <property type="evidence" value="ECO:0007669"/>
    <property type="project" value="InterPro"/>
</dbReference>
<reference evidence="7 8" key="1">
    <citation type="journal article" date="2012" name="Genome Biol.">
        <title>Genome and low-iron response of an oceanic diatom adapted to chronic iron limitation.</title>
        <authorList>
            <person name="Lommer M."/>
            <person name="Specht M."/>
            <person name="Roy A.S."/>
            <person name="Kraemer L."/>
            <person name="Andreson R."/>
            <person name="Gutowska M.A."/>
            <person name="Wolf J."/>
            <person name="Bergner S.V."/>
            <person name="Schilhabel M.B."/>
            <person name="Klostermeier U.C."/>
            <person name="Beiko R.G."/>
            <person name="Rosenstiel P."/>
            <person name="Hippler M."/>
            <person name="Laroche J."/>
        </authorList>
    </citation>
    <scope>NUCLEOTIDE SEQUENCE [LARGE SCALE GENOMIC DNA]</scope>
    <source>
        <strain evidence="7 8">CCMP1005</strain>
    </source>
</reference>
<evidence type="ECO:0000256" key="2">
    <source>
        <dbReference type="ARBA" id="ARBA00005988"/>
    </source>
</evidence>
<comment type="caution">
    <text evidence="7">The sequence shown here is derived from an EMBL/GenBank/DDBJ whole genome shotgun (WGS) entry which is preliminary data.</text>
</comment>
<sequence>MNGPNVVLAAHATSSLARGPLAPSQQEVEQEVELDGEMMLAGEAADEEEMEPNPEMAEGNHTERGSRRRGTTIMIVLTVVAVAFASSGLALLTKNRPSSKDDVAEEVEKVIQASIGGDEPSEEKHDVLELDPLLNRNQQNNITFDDIHVYDGPVTNFIVANSTRAFNVRDDDAPTSTRSNGCKSNEGRVKFTLATDLYAFETTWSISDRSGQVVASGPPPASSYARETRYIGFLCLEQGRYRLKINDMMGDGICCSYGQGKLSIKDDQGKALAETGNEKFLEKNFQFRVVAKSTQQPDQAPPSLQGKAECSILNKLDYNGKGEKDLESTLFCLPWPPCSNGPLSPSEVCGHLSGLPMLSFCRGNEQHLLNKYPTAERKLSLYSLVITNKQFTPNAPFGDKGKLLAISSIHAQELSTAETMLRFAEYLVQNYGKDPDLDWILDYGRIYLERGGEKRLWRKNRNDRGDCDHWRFGVDPNRNFPFKWGQCLPDNQRCSSKDECQDVNYIGPAPRSEQETRAILEYASSIFPASQRKGNLNKSERQFRNAFSDSNEGVFLDVHSYGDAIGWPWGFINERTPNDDAIGAMGRRMASFSGYKLWAPLLPNRRYGFDGGTVDTLYGWHGVSSFFYELGTTFYQTCDTFPEIINKVFPGFLYAAKVAKTPFRTPLGPDILCAAFNKSNGYVQATVSASDDKRIAHADDGDNLFRPGRQKVKFVEAFLNCHPYSGCDPIVQKTIANPDRSKTVSFRFLSPDSGKQTLYVRARDSAGNEGAVSAYYLP</sequence>
<evidence type="ECO:0000313" key="7">
    <source>
        <dbReference type="EMBL" id="EJK44720.1"/>
    </source>
</evidence>
<dbReference type="InterPro" id="IPR000834">
    <property type="entry name" value="Peptidase_M14"/>
</dbReference>
<keyword evidence="5" id="KW-0812">Transmembrane</keyword>
<evidence type="ECO:0000256" key="5">
    <source>
        <dbReference type="SAM" id="Phobius"/>
    </source>
</evidence>
<keyword evidence="5" id="KW-0472">Membrane</keyword>
<comment type="similarity">
    <text evidence="2 3">Belongs to the peptidase M14 family.</text>
</comment>
<dbReference type="GO" id="GO:0005615">
    <property type="term" value="C:extracellular space"/>
    <property type="evidence" value="ECO:0007669"/>
    <property type="project" value="TreeGrafter"/>
</dbReference>
<dbReference type="PROSITE" id="PS52035">
    <property type="entry name" value="PEPTIDASE_M14"/>
    <property type="match status" value="1"/>
</dbReference>
<evidence type="ECO:0000313" key="8">
    <source>
        <dbReference type="Proteomes" id="UP000266841"/>
    </source>
</evidence>
<evidence type="ECO:0000256" key="4">
    <source>
        <dbReference type="SAM" id="MobiDB-lite"/>
    </source>
</evidence>
<feature type="domain" description="Peptidase M14" evidence="6">
    <location>
        <begin position="341"/>
        <end position="659"/>
    </location>
</feature>
<dbReference type="GO" id="GO:0008270">
    <property type="term" value="F:zinc ion binding"/>
    <property type="evidence" value="ECO:0007669"/>
    <property type="project" value="InterPro"/>
</dbReference>
<feature type="region of interest" description="Disordered" evidence="4">
    <location>
        <begin position="45"/>
        <end position="67"/>
    </location>
</feature>
<dbReference type="PANTHER" id="PTHR11705">
    <property type="entry name" value="PROTEASE FAMILY M14 CARBOXYPEPTIDASE A,B"/>
    <property type="match status" value="1"/>
</dbReference>